<dbReference type="InterPro" id="IPR015424">
    <property type="entry name" value="PyrdxlP-dep_Trfase"/>
</dbReference>
<dbReference type="GO" id="GO:0005829">
    <property type="term" value="C:cytosol"/>
    <property type="evidence" value="ECO:0007669"/>
    <property type="project" value="TreeGrafter"/>
</dbReference>
<dbReference type="PANTHER" id="PTHR11879">
    <property type="entry name" value="ASPARTATE AMINOTRANSFERASE"/>
    <property type="match status" value="1"/>
</dbReference>
<proteinExistence type="inferred from homology"/>
<dbReference type="SUPFAM" id="SSF53383">
    <property type="entry name" value="PLP-dependent transferases"/>
    <property type="match status" value="1"/>
</dbReference>
<evidence type="ECO:0000259" key="8">
    <source>
        <dbReference type="Pfam" id="PF00155"/>
    </source>
</evidence>
<dbReference type="InterPro" id="IPR000796">
    <property type="entry name" value="Asp_trans"/>
</dbReference>
<gene>
    <name evidence="9" type="ORF">APHIGO_LOCUS3062</name>
</gene>
<dbReference type="FunFam" id="3.40.640.10:FF:000066">
    <property type="entry name" value="Aspartate aminotransferase"/>
    <property type="match status" value="1"/>
</dbReference>
<dbReference type="NCBIfam" id="NF006719">
    <property type="entry name" value="PRK09257.1"/>
    <property type="match status" value="1"/>
</dbReference>
<organism evidence="9 10">
    <name type="scientific">Aphis gossypii</name>
    <name type="common">Cotton aphid</name>
    <dbReference type="NCBI Taxonomy" id="80765"/>
    <lineage>
        <taxon>Eukaryota</taxon>
        <taxon>Metazoa</taxon>
        <taxon>Ecdysozoa</taxon>
        <taxon>Arthropoda</taxon>
        <taxon>Hexapoda</taxon>
        <taxon>Insecta</taxon>
        <taxon>Pterygota</taxon>
        <taxon>Neoptera</taxon>
        <taxon>Paraneoptera</taxon>
        <taxon>Hemiptera</taxon>
        <taxon>Sternorrhyncha</taxon>
        <taxon>Aphidomorpha</taxon>
        <taxon>Aphidoidea</taxon>
        <taxon>Aphididae</taxon>
        <taxon>Aphidini</taxon>
        <taxon>Aphis</taxon>
        <taxon>Aphis</taxon>
    </lineage>
</organism>
<accession>A0A9P0NFB6</accession>
<evidence type="ECO:0000313" key="10">
    <source>
        <dbReference type="Proteomes" id="UP001154329"/>
    </source>
</evidence>
<dbReference type="GO" id="GO:0004069">
    <property type="term" value="F:L-aspartate:2-oxoglutarate aminotransferase activity"/>
    <property type="evidence" value="ECO:0007669"/>
    <property type="project" value="UniProtKB-EC"/>
</dbReference>
<dbReference type="GO" id="GO:0006532">
    <property type="term" value="P:aspartate biosynthetic process"/>
    <property type="evidence" value="ECO:0007669"/>
    <property type="project" value="TreeGrafter"/>
</dbReference>
<keyword evidence="10" id="KW-1185">Reference proteome</keyword>
<dbReference type="Gene3D" id="3.90.1150.10">
    <property type="entry name" value="Aspartate Aminotransferase, domain 1"/>
    <property type="match status" value="1"/>
</dbReference>
<evidence type="ECO:0000256" key="7">
    <source>
        <dbReference type="ARBA" id="ARBA00022898"/>
    </source>
</evidence>
<dbReference type="PRINTS" id="PR00799">
    <property type="entry name" value="TRANSAMINASE"/>
</dbReference>
<comment type="similarity">
    <text evidence="2">Belongs to the class-I pyridoxal-phosphate-dependent aminotransferase family.</text>
</comment>
<sequence length="404" mass="46006">MVQFNDVPVVKQNGYIEVYTAFHNDISPVKVDLVFGTFRKEDGGLYLLPVVKKAENMVVNDTSNHDYLSPIGIEGFTKSASKLLLGDIEKQWKDGTIFGVQSIGGAGALKIGAEFLSRHMNCTTAYYPDPSYEIHGTVFSFCGFQNTIQYRYLSRENKSIDFEGLCEDISNAPFHSVVLLHACGHNPTGLDLTKEQWRTVAEIMKERKLIPFFDMAYQGMASGDIEEDAWAIRYFYSEGFEFLSAQSFSKMFTMYNERVGNLVVVLKSGYNTHSLKVHFERIISSSYSNPPNHGARTVFKILSNPELYDEWLSSFKSMVYRIIEIRKAFRKALEEESAPGKWNHITDQKGMFILLGFTDSQVEYLRHFHHIYIVNCGRINVTGLNTKNISYVAKAINDTLRKNI</sequence>
<dbReference type="AlphaFoldDB" id="A0A9P0NFB6"/>
<dbReference type="InterPro" id="IPR015421">
    <property type="entry name" value="PyrdxlP-dep_Trfase_major"/>
</dbReference>
<evidence type="ECO:0000256" key="2">
    <source>
        <dbReference type="ARBA" id="ARBA00007441"/>
    </source>
</evidence>
<dbReference type="Gene3D" id="3.40.640.10">
    <property type="entry name" value="Type I PLP-dependent aspartate aminotransferase-like (Major domain)"/>
    <property type="match status" value="1"/>
</dbReference>
<dbReference type="Proteomes" id="UP001154329">
    <property type="component" value="Chromosome 1"/>
</dbReference>
<dbReference type="GO" id="GO:0030170">
    <property type="term" value="F:pyridoxal phosphate binding"/>
    <property type="evidence" value="ECO:0007669"/>
    <property type="project" value="InterPro"/>
</dbReference>
<feature type="domain" description="Aminotransferase class I/classII large" evidence="8">
    <location>
        <begin position="31"/>
        <end position="396"/>
    </location>
</feature>
<keyword evidence="7" id="KW-0663">Pyridoxal phosphate</keyword>
<protein>
    <recommendedName>
        <fullName evidence="4">aspartate transaminase</fullName>
        <ecNumber evidence="4">2.6.1.1</ecNumber>
    </recommendedName>
</protein>
<dbReference type="PANTHER" id="PTHR11879:SF55">
    <property type="entry name" value="GLUTAMATE OXALOACETATE TRANSAMINASE 1, ISOFORM B"/>
    <property type="match status" value="1"/>
</dbReference>
<dbReference type="InterPro" id="IPR004839">
    <property type="entry name" value="Aminotransferase_I/II_large"/>
</dbReference>
<evidence type="ECO:0000313" key="9">
    <source>
        <dbReference type="EMBL" id="CAH1715151.1"/>
    </source>
</evidence>
<dbReference type="InterPro" id="IPR015422">
    <property type="entry name" value="PyrdxlP-dep_Trfase_small"/>
</dbReference>
<evidence type="ECO:0000256" key="6">
    <source>
        <dbReference type="ARBA" id="ARBA00022679"/>
    </source>
</evidence>
<dbReference type="CDD" id="cd00609">
    <property type="entry name" value="AAT_like"/>
    <property type="match status" value="1"/>
</dbReference>
<keyword evidence="6" id="KW-0808">Transferase</keyword>
<dbReference type="EMBL" id="OU899034">
    <property type="protein sequence ID" value="CAH1715151.1"/>
    <property type="molecule type" value="Genomic_DNA"/>
</dbReference>
<evidence type="ECO:0000256" key="4">
    <source>
        <dbReference type="ARBA" id="ARBA00012753"/>
    </source>
</evidence>
<reference evidence="9" key="1">
    <citation type="submission" date="2022-02" db="EMBL/GenBank/DDBJ databases">
        <authorList>
            <person name="King R."/>
        </authorList>
    </citation>
    <scope>NUCLEOTIDE SEQUENCE</scope>
</reference>
<evidence type="ECO:0000256" key="3">
    <source>
        <dbReference type="ARBA" id="ARBA00011738"/>
    </source>
</evidence>
<comment type="cofactor">
    <cofactor evidence="1">
        <name>pyridoxal 5'-phosphate</name>
        <dbReference type="ChEBI" id="CHEBI:597326"/>
    </cofactor>
</comment>
<dbReference type="EC" id="2.6.1.1" evidence="4"/>
<reference evidence="9" key="2">
    <citation type="submission" date="2022-10" db="EMBL/GenBank/DDBJ databases">
        <authorList>
            <consortium name="ENA_rothamsted_submissions"/>
            <consortium name="culmorum"/>
            <person name="King R."/>
        </authorList>
    </citation>
    <scope>NUCLEOTIDE SEQUENCE</scope>
</reference>
<name>A0A9P0NFB6_APHGO</name>
<evidence type="ECO:0000256" key="1">
    <source>
        <dbReference type="ARBA" id="ARBA00001933"/>
    </source>
</evidence>
<keyword evidence="5" id="KW-0032">Aminotransferase</keyword>
<dbReference type="Pfam" id="PF00155">
    <property type="entry name" value="Aminotran_1_2"/>
    <property type="match status" value="1"/>
</dbReference>
<comment type="subunit">
    <text evidence="3">Homodimer.</text>
</comment>
<evidence type="ECO:0000256" key="5">
    <source>
        <dbReference type="ARBA" id="ARBA00022576"/>
    </source>
</evidence>